<sequence>MAAYHRPSLLLRRRRSIPAPSSLLVLLHHRALASSPSPPSPPAPASSKPPALSARLAFVFDQLDAIDRSRSSDISARDAALRRIQSWRRPAPPPEAPPLEGEAGPGTDPGPGPGPEPDEPKKEAEAAAAAAAGDELARMSMEEVLRREVELVHPWPEWIELMERLAQQRYFDLGRAGGADEASMAAAVPMDLSEVSEEAGFDFSRDWTTVKNACMNFGRDRFDILKSLPRKDLQILVGHGCPSMDAKAVFSAKLIRKLVHLDEGDVCSSCSLRNVCSRGYILTRKEDEARTLDVMRILLIYGFDHIKETVENKPLLKLKSLKTVVRKLIHEIVKLSAVPIDPNLPPPIIRKPPPKVKQPPPPPKKRVGRDDVEMKKGDWLCPKCDFMNFAKNNVCLQCDAKRPKRQLLPGEWECPRCNFLNYRRNMSCFHCEHDRPADEYAKSQMEAKQSALQRRLERPSRKSDVSSAWNFDFEDNESDGADVAAFEFADSSKARESSSVENMSYRGSARGSEDEEFRMAETMGKGRDNKFSERDSLRSSRVGFDDFDDEEDDIDSYELDLSKGSQTGGVKRMSYSDLENASDSEGFGEFDNSTKSRYAAKDDTTVSADEDEFEDHPSLRSSHLADSWHKTRGQSDSSNRYRRASLGSESEGINSDLDEDTDRGFRGRRSHSQGNPDRASVRHNALAYSDDEPFPGDMDSGMVERFQSRRTKPSTNISDNFRGRSRSLNDRQSRGDSYSRTKRNEQFNGGDRYGRTKRNEQFNRGDHYGRTERNGQFNGFGMHHGGPVSNRSHRGRGSQLDNGSRGSQRNVRKNWDRSGDFDGRHSRF</sequence>
<keyword evidence="3" id="KW-0862">Zinc</keyword>
<feature type="compositionally biased region" description="Pro residues" evidence="5">
    <location>
        <begin position="346"/>
        <end position="362"/>
    </location>
</feature>
<keyword evidence="2 4" id="KW-0863">Zinc-finger</keyword>
<dbReference type="Gene3D" id="4.10.1060.10">
    <property type="entry name" value="Zinc finger, RanBP2-type"/>
    <property type="match status" value="2"/>
</dbReference>
<accession>A0ABC9G8T0</accession>
<dbReference type="PROSITE" id="PS50199">
    <property type="entry name" value="ZF_RANBP2_2"/>
    <property type="match status" value="2"/>
</dbReference>
<feature type="region of interest" description="Disordered" evidence="5">
    <location>
        <begin position="706"/>
        <end position="828"/>
    </location>
</feature>
<feature type="domain" description="RanBP2-type" evidence="6">
    <location>
        <begin position="408"/>
        <end position="437"/>
    </location>
</feature>
<feature type="region of interest" description="Disordered" evidence="5">
    <location>
        <begin position="85"/>
        <end position="133"/>
    </location>
</feature>
<feature type="region of interest" description="Disordered" evidence="5">
    <location>
        <begin position="557"/>
        <end position="681"/>
    </location>
</feature>
<dbReference type="SUPFAM" id="SSF90209">
    <property type="entry name" value="Ran binding protein zinc finger-like"/>
    <property type="match status" value="1"/>
</dbReference>
<reference evidence="7 8" key="2">
    <citation type="submission" date="2024-10" db="EMBL/GenBank/DDBJ databases">
        <authorList>
            <person name="Ryan C."/>
        </authorList>
    </citation>
    <scope>NUCLEOTIDE SEQUENCE [LARGE SCALE GENOMIC DNA]</scope>
</reference>
<evidence type="ECO:0000256" key="1">
    <source>
        <dbReference type="ARBA" id="ARBA00022723"/>
    </source>
</evidence>
<feature type="domain" description="RanBP2-type" evidence="6">
    <location>
        <begin position="375"/>
        <end position="404"/>
    </location>
</feature>
<evidence type="ECO:0000256" key="4">
    <source>
        <dbReference type="PROSITE-ProRule" id="PRU00322"/>
    </source>
</evidence>
<dbReference type="Proteomes" id="UP001497457">
    <property type="component" value="Chromosome 8b"/>
</dbReference>
<feature type="region of interest" description="Disordered" evidence="5">
    <location>
        <begin position="497"/>
        <end position="517"/>
    </location>
</feature>
<dbReference type="AlphaFoldDB" id="A0ABC9G8T0"/>
<evidence type="ECO:0000256" key="2">
    <source>
        <dbReference type="ARBA" id="ARBA00022771"/>
    </source>
</evidence>
<protein>
    <recommendedName>
        <fullName evidence="6">RanBP2-type domain-containing protein</fullName>
    </recommendedName>
</protein>
<dbReference type="SMART" id="SM00547">
    <property type="entry name" value="ZnF_RBZ"/>
    <property type="match status" value="2"/>
</dbReference>
<dbReference type="PANTHER" id="PTHR23111">
    <property type="entry name" value="ZINC FINGER PROTEIN"/>
    <property type="match status" value="1"/>
</dbReference>
<feature type="compositionally biased region" description="Basic and acidic residues" evidence="5">
    <location>
        <begin position="813"/>
        <end position="828"/>
    </location>
</feature>
<evidence type="ECO:0000259" key="6">
    <source>
        <dbReference type="PROSITE" id="PS50199"/>
    </source>
</evidence>
<proteinExistence type="predicted"/>
<gene>
    <name evidence="7" type="ORF">URODEC1_LOCUS113629</name>
</gene>
<dbReference type="FunFam" id="4.10.1060.10:FF:000014">
    <property type="entry name" value="Putative zinc finger, RanBP2-type"/>
    <property type="match status" value="1"/>
</dbReference>
<evidence type="ECO:0000256" key="5">
    <source>
        <dbReference type="SAM" id="MobiDB-lite"/>
    </source>
</evidence>
<dbReference type="GO" id="GO:0008270">
    <property type="term" value="F:zinc ion binding"/>
    <property type="evidence" value="ECO:0007669"/>
    <property type="project" value="UniProtKB-KW"/>
</dbReference>
<dbReference type="InterPro" id="IPR036443">
    <property type="entry name" value="Znf_RanBP2_sf"/>
</dbReference>
<dbReference type="Pfam" id="PF00641">
    <property type="entry name" value="Zn_ribbon_RanBP"/>
    <property type="match status" value="2"/>
</dbReference>
<evidence type="ECO:0000256" key="3">
    <source>
        <dbReference type="ARBA" id="ARBA00022833"/>
    </source>
</evidence>
<dbReference type="PROSITE" id="PS01358">
    <property type="entry name" value="ZF_RANBP2_1"/>
    <property type="match status" value="2"/>
</dbReference>
<evidence type="ECO:0000313" key="8">
    <source>
        <dbReference type="Proteomes" id="UP001497457"/>
    </source>
</evidence>
<reference evidence="8" key="1">
    <citation type="submission" date="2024-06" db="EMBL/GenBank/DDBJ databases">
        <authorList>
            <person name="Ryan C."/>
        </authorList>
    </citation>
    <scope>NUCLEOTIDE SEQUENCE [LARGE SCALE GENOMIC DNA]</scope>
</reference>
<feature type="compositionally biased region" description="Basic and acidic residues" evidence="5">
    <location>
        <begin position="727"/>
        <end position="745"/>
    </location>
</feature>
<evidence type="ECO:0000313" key="7">
    <source>
        <dbReference type="EMBL" id="CAL5089951.1"/>
    </source>
</evidence>
<keyword evidence="8" id="KW-1185">Reference proteome</keyword>
<dbReference type="PANTHER" id="PTHR23111:SF29">
    <property type="entry name" value="OS07G0404300 PROTEIN"/>
    <property type="match status" value="1"/>
</dbReference>
<dbReference type="InterPro" id="IPR001876">
    <property type="entry name" value="Znf_RanBP2"/>
</dbReference>
<organism evidence="7 8">
    <name type="scientific">Urochloa decumbens</name>
    <dbReference type="NCBI Taxonomy" id="240449"/>
    <lineage>
        <taxon>Eukaryota</taxon>
        <taxon>Viridiplantae</taxon>
        <taxon>Streptophyta</taxon>
        <taxon>Embryophyta</taxon>
        <taxon>Tracheophyta</taxon>
        <taxon>Spermatophyta</taxon>
        <taxon>Magnoliopsida</taxon>
        <taxon>Liliopsida</taxon>
        <taxon>Poales</taxon>
        <taxon>Poaceae</taxon>
        <taxon>PACMAD clade</taxon>
        <taxon>Panicoideae</taxon>
        <taxon>Panicodae</taxon>
        <taxon>Paniceae</taxon>
        <taxon>Melinidinae</taxon>
        <taxon>Urochloa</taxon>
    </lineage>
</organism>
<feature type="region of interest" description="Disordered" evidence="5">
    <location>
        <begin position="346"/>
        <end position="371"/>
    </location>
</feature>
<name>A0ABC9G8T0_9POAL</name>
<dbReference type="EMBL" id="OZ075118">
    <property type="protein sequence ID" value="CAL5089951.1"/>
    <property type="molecule type" value="Genomic_DNA"/>
</dbReference>
<feature type="compositionally biased region" description="Polar residues" evidence="5">
    <location>
        <begin position="799"/>
        <end position="809"/>
    </location>
</feature>
<feature type="compositionally biased region" description="Basic and acidic residues" evidence="5">
    <location>
        <begin position="752"/>
        <end position="773"/>
    </location>
</feature>
<keyword evidence="1" id="KW-0479">Metal-binding</keyword>